<organism evidence="4 5">
    <name type="scientific">Agrocybe pediades</name>
    <dbReference type="NCBI Taxonomy" id="84607"/>
    <lineage>
        <taxon>Eukaryota</taxon>
        <taxon>Fungi</taxon>
        <taxon>Dikarya</taxon>
        <taxon>Basidiomycota</taxon>
        <taxon>Agaricomycotina</taxon>
        <taxon>Agaricomycetes</taxon>
        <taxon>Agaricomycetidae</taxon>
        <taxon>Agaricales</taxon>
        <taxon>Agaricineae</taxon>
        <taxon>Strophariaceae</taxon>
        <taxon>Agrocybe</taxon>
    </lineage>
</organism>
<protein>
    <recommendedName>
        <fullName evidence="2">Type 1 phosphatases regulator</fullName>
    </recommendedName>
</protein>
<proteinExistence type="inferred from homology"/>
<feature type="region of interest" description="Disordered" evidence="3">
    <location>
        <begin position="1"/>
        <end position="179"/>
    </location>
</feature>
<evidence type="ECO:0000256" key="2">
    <source>
        <dbReference type="RuleBase" id="RU367162"/>
    </source>
</evidence>
<feature type="compositionally biased region" description="Basic residues" evidence="3">
    <location>
        <begin position="122"/>
        <end position="132"/>
    </location>
</feature>
<sequence length="179" mass="19467">MDLSSALRSRGPNAGTPTDGSRTMTITRDPTKEHPASDDENEEQGPGGQVMGTLHLRGARRTNNRPRVAWNEAVIDNEGCGKKKSKTWSSAHKPRLFDESSDESDSDSDSDSSCFGNPAHNHANHNHSRNHNHNPSLHAGPSSQQSRSNGGSGTVHTLERPIESEPNAYEKQPEGKRKA</sequence>
<gene>
    <name evidence="4" type="ORF">D9613_012429</name>
</gene>
<evidence type="ECO:0000256" key="3">
    <source>
        <dbReference type="SAM" id="MobiDB-lite"/>
    </source>
</evidence>
<evidence type="ECO:0000256" key="1">
    <source>
        <dbReference type="ARBA" id="ARBA00005605"/>
    </source>
</evidence>
<dbReference type="GO" id="GO:0004865">
    <property type="term" value="F:protein serine/threonine phosphatase inhibitor activity"/>
    <property type="evidence" value="ECO:0007669"/>
    <property type="project" value="UniProtKB-UniRule"/>
</dbReference>
<evidence type="ECO:0000313" key="5">
    <source>
        <dbReference type="Proteomes" id="UP000521872"/>
    </source>
</evidence>
<keyword evidence="2" id="KW-0539">Nucleus</keyword>
<comment type="caution">
    <text evidence="4">The sequence shown here is derived from an EMBL/GenBank/DDBJ whole genome shotgun (WGS) entry which is preliminary data.</text>
</comment>
<feature type="compositionally biased region" description="Acidic residues" evidence="3">
    <location>
        <begin position="99"/>
        <end position="110"/>
    </location>
</feature>
<dbReference type="AlphaFoldDB" id="A0A8H4QRB2"/>
<feature type="compositionally biased region" description="Low complexity" evidence="3">
    <location>
        <begin position="133"/>
        <end position="149"/>
    </location>
</feature>
<feature type="compositionally biased region" description="Low complexity" evidence="3">
    <location>
        <begin position="111"/>
        <end position="121"/>
    </location>
</feature>
<dbReference type="PANTHER" id="PTHR20835:SF0">
    <property type="entry name" value="E3 UBIQUITIN-PROTEIN LIGASE PPP1R11"/>
    <property type="match status" value="1"/>
</dbReference>
<keyword evidence="5" id="KW-1185">Reference proteome</keyword>
<evidence type="ECO:0000313" key="4">
    <source>
        <dbReference type="EMBL" id="KAF4615769.1"/>
    </source>
</evidence>
<comment type="similarity">
    <text evidence="1 2">Belongs to the YPI1 family.</text>
</comment>
<dbReference type="InterPro" id="IPR011107">
    <property type="entry name" value="PPI_Ypi1"/>
</dbReference>
<dbReference type="GO" id="GO:0005634">
    <property type="term" value="C:nucleus"/>
    <property type="evidence" value="ECO:0007669"/>
    <property type="project" value="UniProtKB-SubCell"/>
</dbReference>
<dbReference type="Pfam" id="PF07491">
    <property type="entry name" value="PPI_Ypi1"/>
    <property type="match status" value="1"/>
</dbReference>
<dbReference type="PANTHER" id="PTHR20835">
    <property type="entry name" value="E3 UBIQUITIN-PROTEIN LIGASE PPP1R11-RELATED"/>
    <property type="match status" value="1"/>
</dbReference>
<comment type="function">
    <text evidence="2">Regulator of type 1 phosphatases which maintains protein phosphatase activity under strict control.</text>
</comment>
<name>A0A8H4QRB2_9AGAR</name>
<comment type="subcellular location">
    <subcellularLocation>
        <location evidence="2">Nucleus</location>
    </subcellularLocation>
</comment>
<feature type="compositionally biased region" description="Polar residues" evidence="3">
    <location>
        <begin position="15"/>
        <end position="28"/>
    </location>
</feature>
<dbReference type="EMBL" id="JAACJL010000033">
    <property type="protein sequence ID" value="KAF4615769.1"/>
    <property type="molecule type" value="Genomic_DNA"/>
</dbReference>
<reference evidence="4 5" key="1">
    <citation type="submission" date="2019-12" db="EMBL/GenBank/DDBJ databases">
        <authorList>
            <person name="Floudas D."/>
            <person name="Bentzer J."/>
            <person name="Ahren D."/>
            <person name="Johansson T."/>
            <person name="Persson P."/>
            <person name="Tunlid A."/>
        </authorList>
    </citation>
    <scope>NUCLEOTIDE SEQUENCE [LARGE SCALE GENOMIC DNA]</scope>
    <source>
        <strain evidence="4 5">CBS 102.39</strain>
    </source>
</reference>
<dbReference type="Proteomes" id="UP000521872">
    <property type="component" value="Unassembled WGS sequence"/>
</dbReference>
<dbReference type="GO" id="GO:0008157">
    <property type="term" value="F:protein phosphatase 1 binding"/>
    <property type="evidence" value="ECO:0007669"/>
    <property type="project" value="TreeGrafter"/>
</dbReference>
<accession>A0A8H4QRB2</accession>